<dbReference type="STRING" id="28066.RF819_01400"/>
<dbReference type="InterPro" id="IPR003779">
    <property type="entry name" value="CMD-like"/>
</dbReference>
<feature type="domain" description="Cupin type-1" evidence="2">
    <location>
        <begin position="39"/>
        <end position="167"/>
    </location>
</feature>
<dbReference type="InterPro" id="IPR014710">
    <property type="entry name" value="RmlC-like_jellyroll"/>
</dbReference>
<dbReference type="Gene3D" id="2.60.120.10">
    <property type="entry name" value="Jelly Rolls"/>
    <property type="match status" value="1"/>
</dbReference>
<dbReference type="InterPro" id="IPR011051">
    <property type="entry name" value="RmlC_Cupin_sf"/>
</dbReference>
<dbReference type="EMBL" id="MTJN01000002">
    <property type="protein sequence ID" value="OOV05538.1"/>
    <property type="molecule type" value="Genomic_DNA"/>
</dbReference>
<proteinExistence type="predicted"/>
<gene>
    <name evidence="3" type="ORF">RF819_01400</name>
</gene>
<feature type="chain" id="PRO_5013295303" evidence="1">
    <location>
        <begin position="20"/>
        <end position="274"/>
    </location>
</feature>
<protein>
    <submittedName>
        <fullName evidence="3">Carboxymuconolactone decarboxylase</fullName>
    </submittedName>
</protein>
<organism evidence="3 4">
    <name type="scientific">Rhodoferax fermentans</name>
    <dbReference type="NCBI Taxonomy" id="28066"/>
    <lineage>
        <taxon>Bacteria</taxon>
        <taxon>Pseudomonadati</taxon>
        <taxon>Pseudomonadota</taxon>
        <taxon>Betaproteobacteria</taxon>
        <taxon>Burkholderiales</taxon>
        <taxon>Comamonadaceae</taxon>
        <taxon>Rhodoferax</taxon>
    </lineage>
</organism>
<dbReference type="SUPFAM" id="SSF51182">
    <property type="entry name" value="RmlC-like cupins"/>
    <property type="match status" value="1"/>
</dbReference>
<evidence type="ECO:0000313" key="4">
    <source>
        <dbReference type="Proteomes" id="UP000190750"/>
    </source>
</evidence>
<comment type="caution">
    <text evidence="3">The sequence shown here is derived from an EMBL/GenBank/DDBJ whole genome shotgun (WGS) entry which is preliminary data.</text>
</comment>
<dbReference type="Gene3D" id="1.20.1290.10">
    <property type="entry name" value="AhpD-like"/>
    <property type="match status" value="1"/>
</dbReference>
<name>A0A1T1ANN5_RHOFE</name>
<feature type="signal peptide" evidence="1">
    <location>
        <begin position="1"/>
        <end position="19"/>
    </location>
</feature>
<dbReference type="RefSeq" id="WP_078363317.1">
    <property type="nucleotide sequence ID" value="NZ_MTJN01000002.1"/>
</dbReference>
<dbReference type="InterPro" id="IPR013096">
    <property type="entry name" value="Cupin_2"/>
</dbReference>
<sequence length="274" mass="29559">MKKFALPLILTAMATSLWATPPQATGAVPLASISREASRSASKGPEDRFTGNVRIVYLFPANAPSKATGGQVTFDAGARTAWHTHPVGQTLIVTAGTGRVQFWGGPIQEITPGDVVWIPPGQKHWHGASPSSPMTHISVQEQLDGQSAEWFEKVTDEQYGVSAAAAPMAANKNSRAQQLFGDFAQKFAELTDKVLYADIWERPGLSKRDRSLVTVSALIAMNRPDQLRSHLTLARQNGLTTEELSETITHLAFYSGWPSSVSAATVAKDVLLPK</sequence>
<dbReference type="Pfam" id="PF07883">
    <property type="entry name" value="Cupin_2"/>
    <property type="match status" value="1"/>
</dbReference>
<dbReference type="CDD" id="cd02233">
    <property type="entry name" value="cupin_HNL-like"/>
    <property type="match status" value="1"/>
</dbReference>
<dbReference type="GO" id="GO:0051920">
    <property type="term" value="F:peroxiredoxin activity"/>
    <property type="evidence" value="ECO:0007669"/>
    <property type="project" value="InterPro"/>
</dbReference>
<dbReference type="SMART" id="SM00835">
    <property type="entry name" value="Cupin_1"/>
    <property type="match status" value="1"/>
</dbReference>
<dbReference type="Pfam" id="PF02627">
    <property type="entry name" value="CMD"/>
    <property type="match status" value="1"/>
</dbReference>
<dbReference type="Proteomes" id="UP000190750">
    <property type="component" value="Unassembled WGS sequence"/>
</dbReference>
<dbReference type="AlphaFoldDB" id="A0A1T1ANN5"/>
<keyword evidence="1" id="KW-0732">Signal</keyword>
<dbReference type="PANTHER" id="PTHR43698:SF1">
    <property type="entry name" value="BLL4564 PROTEIN"/>
    <property type="match status" value="1"/>
</dbReference>
<dbReference type="SUPFAM" id="SSF69118">
    <property type="entry name" value="AhpD-like"/>
    <property type="match status" value="1"/>
</dbReference>
<reference evidence="3 4" key="1">
    <citation type="submission" date="2017-01" db="EMBL/GenBank/DDBJ databases">
        <title>Genome sequencing of Rhodoferax fermentans JCM 7819.</title>
        <authorList>
            <person name="Kim Y.J."/>
            <person name="Farh M.E.-A."/>
            <person name="Yang D.-C."/>
        </authorList>
    </citation>
    <scope>NUCLEOTIDE SEQUENCE [LARGE SCALE GENOMIC DNA]</scope>
    <source>
        <strain evidence="3 4">JCM 7819</strain>
    </source>
</reference>
<evidence type="ECO:0000259" key="2">
    <source>
        <dbReference type="SMART" id="SM00835"/>
    </source>
</evidence>
<keyword evidence="4" id="KW-1185">Reference proteome</keyword>
<evidence type="ECO:0000256" key="1">
    <source>
        <dbReference type="SAM" id="SignalP"/>
    </source>
</evidence>
<dbReference type="PANTHER" id="PTHR43698">
    <property type="entry name" value="RIBD C-TERMINAL DOMAIN CONTAINING PROTEIN"/>
    <property type="match status" value="1"/>
</dbReference>
<dbReference type="InterPro" id="IPR006045">
    <property type="entry name" value="Cupin_1"/>
</dbReference>
<evidence type="ECO:0000313" key="3">
    <source>
        <dbReference type="EMBL" id="OOV05538.1"/>
    </source>
</evidence>
<accession>A0A1T1ANN5</accession>
<dbReference type="InterPro" id="IPR029032">
    <property type="entry name" value="AhpD-like"/>
</dbReference>
<dbReference type="InterPro" id="IPR047263">
    <property type="entry name" value="HNL-like_cupin"/>
</dbReference>